<evidence type="ECO:0000256" key="1">
    <source>
        <dbReference type="SAM" id="Coils"/>
    </source>
</evidence>
<proteinExistence type="predicted"/>
<evidence type="ECO:0000313" key="4">
    <source>
        <dbReference type="Proteomes" id="UP001442364"/>
    </source>
</evidence>
<feature type="compositionally biased region" description="Basic and acidic residues" evidence="2">
    <location>
        <begin position="242"/>
        <end position="283"/>
    </location>
</feature>
<comment type="caution">
    <text evidence="3">The sequence shown here is derived from an EMBL/GenBank/DDBJ whole genome shotgun (WGS) entry which is preliminary data.</text>
</comment>
<feature type="region of interest" description="Disordered" evidence="2">
    <location>
        <begin position="242"/>
        <end position="288"/>
    </location>
</feature>
<evidence type="ECO:0000313" key="3">
    <source>
        <dbReference type="EMBL" id="MEQ2379838.1"/>
    </source>
</evidence>
<accession>A0ABV1BXZ4</accession>
<keyword evidence="4" id="KW-1185">Reference proteome</keyword>
<dbReference type="Proteomes" id="UP001442364">
    <property type="component" value="Unassembled WGS sequence"/>
</dbReference>
<dbReference type="RefSeq" id="WP_349153622.1">
    <property type="nucleotide sequence ID" value="NZ_JBBMER010000005.1"/>
</dbReference>
<sequence length="325" mass="37090">MALSININVNNSDISIKNSKTGAKKNIKSISVGNLNDMTDREFNISQKRKVARKQAMKLISDAWDKDNKAAQGIKDMESEKADIANINADLKSKLKDIDKSQKDLQELYGVHSESQEQKDLELLKKYQDNRNGVSNDKFSKEEIDRLKELQNEPLTEYQKKALMINSSKDAIRSQIDQNDLKAMNKTMSINNAKLEQLKSQDMLKAGDAADSIIEAADKDIFGMLVNEGKQNIDDNMKEQQEEAKKAEEEKEKKQEQIDEAKKKRQEEKELLENEQQADKLELDNSINSQAVDHLSEAQQQVEQLMKNNNMVNEDIKGIEIDLNF</sequence>
<gene>
    <name evidence="3" type="ORF">WMO14_08085</name>
</gene>
<evidence type="ECO:0000256" key="2">
    <source>
        <dbReference type="SAM" id="MobiDB-lite"/>
    </source>
</evidence>
<name>A0ABV1BXZ4_9FIRM</name>
<feature type="coiled-coil region" evidence="1">
    <location>
        <begin position="74"/>
        <end position="108"/>
    </location>
</feature>
<keyword evidence="1" id="KW-0175">Coiled coil</keyword>
<dbReference type="EMBL" id="JBBMER010000005">
    <property type="protein sequence ID" value="MEQ2379838.1"/>
    <property type="molecule type" value="Genomic_DNA"/>
</dbReference>
<organism evidence="3 4">
    <name type="scientific">[Lactobacillus] rogosae</name>
    <dbReference type="NCBI Taxonomy" id="706562"/>
    <lineage>
        <taxon>Bacteria</taxon>
        <taxon>Bacillati</taxon>
        <taxon>Bacillota</taxon>
        <taxon>Clostridia</taxon>
        <taxon>Lachnospirales</taxon>
        <taxon>Lachnospiraceae</taxon>
        <taxon>Lachnospira</taxon>
    </lineage>
</organism>
<protein>
    <submittedName>
        <fullName evidence="3">Uncharacterized protein</fullName>
    </submittedName>
</protein>
<reference evidence="3 4" key="1">
    <citation type="submission" date="2024-03" db="EMBL/GenBank/DDBJ databases">
        <title>Human intestinal bacterial collection.</title>
        <authorList>
            <person name="Pauvert C."/>
            <person name="Hitch T.C.A."/>
            <person name="Clavel T."/>
        </authorList>
    </citation>
    <scope>NUCLEOTIDE SEQUENCE [LARGE SCALE GENOMIC DNA]</scope>
    <source>
        <strain evidence="3 4">CLA-AA-H255</strain>
    </source>
</reference>